<feature type="compositionally biased region" description="Polar residues" evidence="1">
    <location>
        <begin position="508"/>
        <end position="519"/>
    </location>
</feature>
<sequence length="526" mass="62519">MNILGSCINLLIFHLISIEAIGVGQAWRVSPYSKTDYSLEHPSWPRLDSSAFEVRTVSGVGRFVPFNDLRNFHNDQIIEKIDNIEPNSLIEQENIERDSREMSQFEDIVTKKSKNVRKDLSFDQKMTEDTVTTYPQKIFRTKVSMRVFPIDNWDKSLNINEKLDKIKETNNHRVRRETENDTNMERIGTMLTLREARLASPETWSKQPLSVEFRHRSNFEQPSSIRDSNNDEDDTSIGIRNYQSPRADFVTSHYHRRVYPDNRESRDTFVSKTFDDIDLPWYRNMIRERDYDLPSIPRRSYSEYYRNYPERNYRMERDYYMRIPNNEHSYYYDRYRDEDLDLYGRSRPTPKPKRIIYYATLPEIVRKPVDLRNYPKTPYDGGLTRTTVTRGGTFERVPGNVDPSRYRYRHLYDGYDSYSKRSSFYDRPYVGYRDDEDRRKGSIKENLNDHDSGFEASNDRNVVNQIQNRDDGNKLPWPVQIGTEVSVKDDDRIHGRKIFGDTIGFERLQNSPEHTSTNETTEKNIN</sequence>
<feature type="chain" id="PRO_5046060021" evidence="2">
    <location>
        <begin position="27"/>
        <end position="526"/>
    </location>
</feature>
<feature type="region of interest" description="Disordered" evidence="1">
    <location>
        <begin position="506"/>
        <end position="526"/>
    </location>
</feature>
<accession>A0ABM1I6I0</accession>
<name>A0ABM1I6I0_POLDO</name>
<dbReference type="RefSeq" id="XP_015175817.1">
    <property type="nucleotide sequence ID" value="XM_015320331.1"/>
</dbReference>
<evidence type="ECO:0000256" key="2">
    <source>
        <dbReference type="SAM" id="SignalP"/>
    </source>
</evidence>
<proteinExistence type="predicted"/>
<evidence type="ECO:0000313" key="4">
    <source>
        <dbReference type="RefSeq" id="XP_015175817.1"/>
    </source>
</evidence>
<evidence type="ECO:0000313" key="3">
    <source>
        <dbReference type="Proteomes" id="UP000694924"/>
    </source>
</evidence>
<dbReference type="GeneID" id="107066074"/>
<dbReference type="Proteomes" id="UP000694924">
    <property type="component" value="Unplaced"/>
</dbReference>
<feature type="region of interest" description="Disordered" evidence="1">
    <location>
        <begin position="433"/>
        <end position="456"/>
    </location>
</feature>
<protein>
    <submittedName>
        <fullName evidence="4">Uncharacterized protein LOC107066074 isoform X1</fullName>
    </submittedName>
</protein>
<feature type="compositionally biased region" description="Basic and acidic residues" evidence="1">
    <location>
        <begin position="433"/>
        <end position="453"/>
    </location>
</feature>
<keyword evidence="2" id="KW-0732">Signal</keyword>
<feature type="region of interest" description="Disordered" evidence="1">
    <location>
        <begin position="215"/>
        <end position="242"/>
    </location>
</feature>
<evidence type="ECO:0000256" key="1">
    <source>
        <dbReference type="SAM" id="MobiDB-lite"/>
    </source>
</evidence>
<keyword evidence="3" id="KW-1185">Reference proteome</keyword>
<reference evidence="4" key="1">
    <citation type="submission" date="2025-08" db="UniProtKB">
        <authorList>
            <consortium name="RefSeq"/>
        </authorList>
    </citation>
    <scope>IDENTIFICATION</scope>
    <source>
        <tissue evidence="4">Whole body</tissue>
    </source>
</reference>
<feature type="signal peptide" evidence="2">
    <location>
        <begin position="1"/>
        <end position="26"/>
    </location>
</feature>
<gene>
    <name evidence="4" type="primary">LOC107066074</name>
</gene>
<organism evidence="3 4">
    <name type="scientific">Polistes dominula</name>
    <name type="common">European paper wasp</name>
    <name type="synonym">Vespa dominula</name>
    <dbReference type="NCBI Taxonomy" id="743375"/>
    <lineage>
        <taxon>Eukaryota</taxon>
        <taxon>Metazoa</taxon>
        <taxon>Ecdysozoa</taxon>
        <taxon>Arthropoda</taxon>
        <taxon>Hexapoda</taxon>
        <taxon>Insecta</taxon>
        <taxon>Pterygota</taxon>
        <taxon>Neoptera</taxon>
        <taxon>Endopterygota</taxon>
        <taxon>Hymenoptera</taxon>
        <taxon>Apocrita</taxon>
        <taxon>Aculeata</taxon>
        <taxon>Vespoidea</taxon>
        <taxon>Vespidae</taxon>
        <taxon>Polistinae</taxon>
        <taxon>Polistini</taxon>
        <taxon>Polistes</taxon>
    </lineage>
</organism>